<keyword evidence="3" id="KW-1185">Reference proteome</keyword>
<dbReference type="AlphaFoldDB" id="A0A813FJ02"/>
<feature type="non-terminal residue" evidence="2">
    <location>
        <position position="1"/>
    </location>
</feature>
<dbReference type="InterPro" id="IPR036034">
    <property type="entry name" value="PDZ_sf"/>
</dbReference>
<protein>
    <recommendedName>
        <fullName evidence="1">PDZ domain-containing protein</fullName>
    </recommendedName>
</protein>
<name>A0A813FJ02_POLGL</name>
<evidence type="ECO:0000313" key="2">
    <source>
        <dbReference type="EMBL" id="CAE8610511.1"/>
    </source>
</evidence>
<proteinExistence type="predicted"/>
<evidence type="ECO:0000259" key="1">
    <source>
        <dbReference type="PROSITE" id="PS50106"/>
    </source>
</evidence>
<dbReference type="InterPro" id="IPR001478">
    <property type="entry name" value="PDZ"/>
</dbReference>
<dbReference type="OrthoDB" id="10645918at2759"/>
<feature type="non-terminal residue" evidence="2">
    <location>
        <position position="205"/>
    </location>
</feature>
<reference evidence="2" key="1">
    <citation type="submission" date="2021-02" db="EMBL/GenBank/DDBJ databases">
        <authorList>
            <person name="Dougan E. K."/>
            <person name="Rhodes N."/>
            <person name="Thang M."/>
            <person name="Chan C."/>
        </authorList>
    </citation>
    <scope>NUCLEOTIDE SEQUENCE</scope>
</reference>
<dbReference type="Proteomes" id="UP000654075">
    <property type="component" value="Unassembled WGS sequence"/>
</dbReference>
<feature type="domain" description="PDZ" evidence="1">
    <location>
        <begin position="39"/>
        <end position="134"/>
    </location>
</feature>
<dbReference type="EMBL" id="CAJNNV010024712">
    <property type="protein sequence ID" value="CAE8610511.1"/>
    <property type="molecule type" value="Genomic_DNA"/>
</dbReference>
<dbReference type="SUPFAM" id="SSF50156">
    <property type="entry name" value="PDZ domain-like"/>
    <property type="match status" value="1"/>
</dbReference>
<organism evidence="2 3">
    <name type="scientific">Polarella glacialis</name>
    <name type="common">Dinoflagellate</name>
    <dbReference type="NCBI Taxonomy" id="89957"/>
    <lineage>
        <taxon>Eukaryota</taxon>
        <taxon>Sar</taxon>
        <taxon>Alveolata</taxon>
        <taxon>Dinophyceae</taxon>
        <taxon>Suessiales</taxon>
        <taxon>Suessiaceae</taxon>
        <taxon>Polarella</taxon>
    </lineage>
</organism>
<dbReference type="Gene3D" id="2.30.42.10">
    <property type="match status" value="1"/>
</dbReference>
<evidence type="ECO:0000313" key="3">
    <source>
        <dbReference type="Proteomes" id="UP000654075"/>
    </source>
</evidence>
<feature type="domain" description="PDZ" evidence="1">
    <location>
        <begin position="125"/>
        <end position="198"/>
    </location>
</feature>
<comment type="caution">
    <text evidence="2">The sequence shown here is derived from an EMBL/GenBank/DDBJ whole genome shotgun (WGS) entry which is preliminary data.</text>
</comment>
<sequence length="205" mass="21925">VAVEVFQAHDRFLQEQLPAACLGHSDSAGRATSSSSRIVVEFDRGVSGVLGLEIDSTEPEVCLIKAVLLHGLVASWNTSCGSDKEAVKPMDRIVSVNGETGLVGDLLALMAQSQVIRLVLDRPKAKNLIIQKNGLQLGLKLELNDKSVGLAIKGVFGGIAAGMNLSMELDQQLKAGDRIVEIDGSSRSSIELLEQLKSFDQFTLK</sequence>
<gene>
    <name evidence="2" type="ORF">PGLA1383_LOCUS28328</name>
</gene>
<dbReference type="PROSITE" id="PS50106">
    <property type="entry name" value="PDZ"/>
    <property type="match status" value="2"/>
</dbReference>
<accession>A0A813FJ02</accession>